<sequence length="79" mass="8689">MIQGNYEKILRVISTASGLSIDELERKVEEKRSKLAGLISKEGAAQVVAAELGISFDEQKLKIEELESGMKRVNTIGKI</sequence>
<reference evidence="1" key="1">
    <citation type="journal article" date="2014" name="Front. Microbiol.">
        <title>High frequency of phylogenetically diverse reductive dehalogenase-homologous genes in deep subseafloor sedimentary metagenomes.</title>
        <authorList>
            <person name="Kawai M."/>
            <person name="Futagami T."/>
            <person name="Toyoda A."/>
            <person name="Takaki Y."/>
            <person name="Nishi S."/>
            <person name="Hori S."/>
            <person name="Arai W."/>
            <person name="Tsubouchi T."/>
            <person name="Morono Y."/>
            <person name="Uchiyama I."/>
            <person name="Ito T."/>
            <person name="Fujiyama A."/>
            <person name="Inagaki F."/>
            <person name="Takami H."/>
        </authorList>
    </citation>
    <scope>NUCLEOTIDE SEQUENCE</scope>
    <source>
        <strain evidence="1">Expedition CK06-06</strain>
    </source>
</reference>
<evidence type="ECO:0000313" key="1">
    <source>
        <dbReference type="EMBL" id="GAI11756.1"/>
    </source>
</evidence>
<organism evidence="1">
    <name type="scientific">marine sediment metagenome</name>
    <dbReference type="NCBI Taxonomy" id="412755"/>
    <lineage>
        <taxon>unclassified sequences</taxon>
        <taxon>metagenomes</taxon>
        <taxon>ecological metagenomes</taxon>
    </lineage>
</organism>
<accession>X1M102</accession>
<protein>
    <submittedName>
        <fullName evidence="1">Uncharacterized protein</fullName>
    </submittedName>
</protein>
<comment type="caution">
    <text evidence="1">The sequence shown here is derived from an EMBL/GenBank/DDBJ whole genome shotgun (WGS) entry which is preliminary data.</text>
</comment>
<gene>
    <name evidence="1" type="ORF">S06H3_18006</name>
</gene>
<name>X1M102_9ZZZZ</name>
<dbReference type="EMBL" id="BARV01009062">
    <property type="protein sequence ID" value="GAI11756.1"/>
    <property type="molecule type" value="Genomic_DNA"/>
</dbReference>
<proteinExistence type="predicted"/>
<dbReference type="AlphaFoldDB" id="X1M102"/>
<feature type="non-terminal residue" evidence="1">
    <location>
        <position position="79"/>
    </location>
</feature>